<dbReference type="InterPro" id="IPR010920">
    <property type="entry name" value="LSM_dom_sf"/>
</dbReference>
<protein>
    <recommendedName>
        <fullName evidence="7">Small-conductance mechanosensitive channel</fullName>
    </recommendedName>
</protein>
<comment type="subcellular location">
    <subcellularLocation>
        <location evidence="7">Cell inner membrane</location>
        <topology evidence="7">Multi-pass membrane protein</topology>
    </subcellularLocation>
    <subcellularLocation>
        <location evidence="1">Cell membrane</location>
        <topology evidence="1">Multi-pass membrane protein</topology>
    </subcellularLocation>
</comment>
<dbReference type="InterPro" id="IPR011066">
    <property type="entry name" value="MscS_channel_C_sf"/>
</dbReference>
<evidence type="ECO:0000313" key="11">
    <source>
        <dbReference type="Proteomes" id="UP000634011"/>
    </source>
</evidence>
<keyword evidence="7" id="KW-0407">Ion channel</keyword>
<comment type="caution">
    <text evidence="7">Lacks conserved residue(s) required for the propagation of feature annotation.</text>
</comment>
<evidence type="ECO:0000259" key="9">
    <source>
        <dbReference type="Pfam" id="PF21082"/>
    </source>
</evidence>
<dbReference type="InterPro" id="IPR023408">
    <property type="entry name" value="MscS_beta-dom_sf"/>
</dbReference>
<dbReference type="Pfam" id="PF00924">
    <property type="entry name" value="MS_channel_2nd"/>
    <property type="match status" value="1"/>
</dbReference>
<keyword evidence="6 7" id="KW-0472">Membrane</keyword>
<dbReference type="Gene3D" id="2.30.30.60">
    <property type="match status" value="1"/>
</dbReference>
<accession>A0A923HEK0</accession>
<dbReference type="Pfam" id="PF21082">
    <property type="entry name" value="MS_channel_3rd"/>
    <property type="match status" value="1"/>
</dbReference>
<dbReference type="InterPro" id="IPR008910">
    <property type="entry name" value="MSC_TM_helix"/>
</dbReference>
<dbReference type="PANTHER" id="PTHR30221">
    <property type="entry name" value="SMALL-CONDUCTANCE MECHANOSENSITIVE CHANNEL"/>
    <property type="match status" value="1"/>
</dbReference>
<evidence type="ECO:0000256" key="3">
    <source>
        <dbReference type="ARBA" id="ARBA00022475"/>
    </source>
</evidence>
<dbReference type="Gene3D" id="3.30.70.100">
    <property type="match status" value="1"/>
</dbReference>
<evidence type="ECO:0000256" key="6">
    <source>
        <dbReference type="ARBA" id="ARBA00023136"/>
    </source>
</evidence>
<feature type="transmembrane region" description="Helical" evidence="7">
    <location>
        <begin position="89"/>
        <end position="117"/>
    </location>
</feature>
<comment type="caution">
    <text evidence="10">The sequence shown here is derived from an EMBL/GenBank/DDBJ whole genome shotgun (WGS) entry which is preliminary data.</text>
</comment>
<dbReference type="EMBL" id="JACOFV010000001">
    <property type="protein sequence ID" value="MBC3860570.1"/>
    <property type="molecule type" value="Genomic_DNA"/>
</dbReference>
<dbReference type="SUPFAM" id="SSF82689">
    <property type="entry name" value="Mechanosensitive channel protein MscS (YggB), C-terminal domain"/>
    <property type="match status" value="1"/>
</dbReference>
<keyword evidence="5 7" id="KW-1133">Transmembrane helix</keyword>
<keyword evidence="4 7" id="KW-0812">Transmembrane</keyword>
<evidence type="ECO:0000256" key="4">
    <source>
        <dbReference type="ARBA" id="ARBA00022692"/>
    </source>
</evidence>
<name>A0A923HEK0_9BURK</name>
<dbReference type="AlphaFoldDB" id="A0A923HEK0"/>
<dbReference type="GO" id="GO:0008381">
    <property type="term" value="F:mechanosensitive monoatomic ion channel activity"/>
    <property type="evidence" value="ECO:0007669"/>
    <property type="project" value="InterPro"/>
</dbReference>
<feature type="transmembrane region" description="Helical" evidence="7">
    <location>
        <begin position="63"/>
        <end position="83"/>
    </location>
</feature>
<comment type="similarity">
    <text evidence="2 7">Belongs to the MscS (TC 1.A.23) family.</text>
</comment>
<dbReference type="SUPFAM" id="SSF50182">
    <property type="entry name" value="Sm-like ribonucleoproteins"/>
    <property type="match status" value="1"/>
</dbReference>
<dbReference type="PANTHER" id="PTHR30221:SF3">
    <property type="entry name" value="SMALL-CONDUCTANCE MECHANOSENSITIVE CHANNEL"/>
    <property type="match status" value="1"/>
</dbReference>
<dbReference type="RefSeq" id="WP_186910514.1">
    <property type="nucleotide sequence ID" value="NZ_JACOFV010000001.1"/>
</dbReference>
<dbReference type="Pfam" id="PF05552">
    <property type="entry name" value="MS_channel_1st_1"/>
    <property type="match status" value="1"/>
</dbReference>
<comment type="function">
    <text evidence="7">Mechanosensitive channel that participates in the regulation of osmotic pressure changes within the cell, opening in response to stretch forces in the membrane lipid bilayer, without the need for other proteins. Contributes to normal resistance to hypoosmotic shock. Forms an ion channel of 1.0 nanosiemens conductance with a slight preference for anions.</text>
</comment>
<evidence type="ECO:0000256" key="1">
    <source>
        <dbReference type="ARBA" id="ARBA00004651"/>
    </source>
</evidence>
<keyword evidence="11" id="KW-1185">Reference proteome</keyword>
<dbReference type="Gene3D" id="1.10.287.1260">
    <property type="match status" value="1"/>
</dbReference>
<dbReference type="Proteomes" id="UP000634011">
    <property type="component" value="Unassembled WGS sequence"/>
</dbReference>
<dbReference type="InterPro" id="IPR045275">
    <property type="entry name" value="MscS_archaea/bacteria_type"/>
</dbReference>
<dbReference type="GO" id="GO:0005886">
    <property type="term" value="C:plasma membrane"/>
    <property type="evidence" value="ECO:0007669"/>
    <property type="project" value="UniProtKB-SubCell"/>
</dbReference>
<dbReference type="InterPro" id="IPR006685">
    <property type="entry name" value="MscS_channel_2nd"/>
</dbReference>
<evidence type="ECO:0000256" key="5">
    <source>
        <dbReference type="ARBA" id="ARBA00022989"/>
    </source>
</evidence>
<keyword evidence="7" id="KW-0813">Transport</keyword>
<proteinExistence type="inferred from homology"/>
<reference evidence="10" key="1">
    <citation type="submission" date="2020-08" db="EMBL/GenBank/DDBJ databases">
        <title>Novel species isolated from subtropical streams in China.</title>
        <authorList>
            <person name="Lu H."/>
        </authorList>
    </citation>
    <scope>NUCLEOTIDE SEQUENCE</scope>
    <source>
        <strain evidence="10">KACC 12607</strain>
    </source>
</reference>
<keyword evidence="3" id="KW-1003">Cell membrane</keyword>
<evidence type="ECO:0000256" key="7">
    <source>
        <dbReference type="RuleBase" id="RU369025"/>
    </source>
</evidence>
<dbReference type="SUPFAM" id="SSF82861">
    <property type="entry name" value="Mechanosensitive channel protein MscS (YggB), transmembrane region"/>
    <property type="match status" value="1"/>
</dbReference>
<keyword evidence="7" id="KW-0997">Cell inner membrane</keyword>
<feature type="domain" description="Mechanosensitive ion channel MscS C-terminal" evidence="9">
    <location>
        <begin position="181"/>
        <end position="255"/>
    </location>
</feature>
<feature type="domain" description="Mechanosensitive ion channel MscS" evidence="8">
    <location>
        <begin position="104"/>
        <end position="169"/>
    </location>
</feature>
<dbReference type="InterPro" id="IPR049278">
    <property type="entry name" value="MS_channel_C"/>
</dbReference>
<feature type="transmembrane region" description="Helical" evidence="7">
    <location>
        <begin position="21"/>
        <end position="42"/>
    </location>
</feature>
<evidence type="ECO:0000256" key="2">
    <source>
        <dbReference type="ARBA" id="ARBA00008017"/>
    </source>
</evidence>
<comment type="subunit">
    <text evidence="7">Homoheptamer.</text>
</comment>
<dbReference type="InterPro" id="IPR011014">
    <property type="entry name" value="MscS_channel_TM-2"/>
</dbReference>
<gene>
    <name evidence="10" type="ORF">H8K32_00515</name>
</gene>
<keyword evidence="7" id="KW-0406">Ion transport</keyword>
<evidence type="ECO:0000259" key="8">
    <source>
        <dbReference type="Pfam" id="PF00924"/>
    </source>
</evidence>
<evidence type="ECO:0000313" key="10">
    <source>
        <dbReference type="EMBL" id="MBC3860570.1"/>
    </source>
</evidence>
<organism evidence="10 11">
    <name type="scientific">Undibacterium jejuense</name>
    <dbReference type="NCBI Taxonomy" id="1344949"/>
    <lineage>
        <taxon>Bacteria</taxon>
        <taxon>Pseudomonadati</taxon>
        <taxon>Pseudomonadota</taxon>
        <taxon>Betaproteobacteria</taxon>
        <taxon>Burkholderiales</taxon>
        <taxon>Oxalobacteraceae</taxon>
        <taxon>Undibacterium</taxon>
    </lineage>
</organism>
<sequence length="271" mass="29150">MPNIEAEQLVNMYLIPFGIKILSALAIWIIGGIVIGMLTNLLRRAMTLRKVDPTLISYSESSLRVALRIALVMAILDVCGIQTTSFAALIAAGGVAIGVAWSGLLSNFAAGIFLVILRPFKVGDAISAGGQTGEVTEIGLFSTTMTTGDNLRVYVGNSKIFSDNLVNYSSNPHRRVDLKCQIANGVNPLEAIEVLKRHVAKVTNITGTPEPTIEILEFNAAGSLITVRPYCNNKDYWQVYFDTNKAIAAACAEAGWPVPAVHQVAIHQSHV</sequence>